<reference evidence="1" key="1">
    <citation type="submission" date="2024-03" db="EMBL/GenBank/DDBJ databases">
        <authorList>
            <person name="Lin W."/>
            <person name="Li D."/>
            <person name="Tong Y."/>
        </authorList>
    </citation>
    <scope>NUCLEOTIDE SEQUENCE</scope>
</reference>
<protein>
    <submittedName>
        <fullName evidence="1">Uncharacterized protein</fullName>
    </submittedName>
</protein>
<evidence type="ECO:0000313" key="2">
    <source>
        <dbReference type="Proteomes" id="UP001459105"/>
    </source>
</evidence>
<sequence length="69" mass="7722">MSTTQTAPQVKTFRVHVVASMNTHVTVEATNSEEARELASEMLDFTQVHTHESFICEAFDAEEVIVKNP</sequence>
<dbReference type="Proteomes" id="UP001459105">
    <property type="component" value="Segment"/>
</dbReference>
<name>A0AAX4QG50_9CAUD</name>
<organism evidence="1 2">
    <name type="scientific">Microcystis phage Mvi-JY20</name>
    <dbReference type="NCBI Taxonomy" id="3128146"/>
    <lineage>
        <taxon>Viruses</taxon>
        <taxon>Duplodnaviria</taxon>
        <taxon>Heunggongvirae</taxon>
        <taxon>Uroviricota</taxon>
        <taxon>Caudoviricetes</taxon>
    </lineage>
</organism>
<dbReference type="EMBL" id="PP438412">
    <property type="protein sequence ID" value="XAI95435.1"/>
    <property type="molecule type" value="Genomic_DNA"/>
</dbReference>
<evidence type="ECO:0000313" key="1">
    <source>
        <dbReference type="EMBL" id="XAI95435.1"/>
    </source>
</evidence>
<accession>A0AAX4QG50</accession>
<proteinExistence type="predicted"/>